<feature type="compositionally biased region" description="Polar residues" evidence="1">
    <location>
        <begin position="20"/>
        <end position="36"/>
    </location>
</feature>
<evidence type="ECO:0000313" key="3">
    <source>
        <dbReference type="Proteomes" id="UP000271889"/>
    </source>
</evidence>
<evidence type="ECO:0000313" key="2">
    <source>
        <dbReference type="EMBL" id="VDN37189.1"/>
    </source>
</evidence>
<organism evidence="2 3">
    <name type="scientific">Cylicostephanus goldi</name>
    <name type="common">Nematode worm</name>
    <dbReference type="NCBI Taxonomy" id="71465"/>
    <lineage>
        <taxon>Eukaryota</taxon>
        <taxon>Metazoa</taxon>
        <taxon>Ecdysozoa</taxon>
        <taxon>Nematoda</taxon>
        <taxon>Chromadorea</taxon>
        <taxon>Rhabditida</taxon>
        <taxon>Rhabditina</taxon>
        <taxon>Rhabditomorpha</taxon>
        <taxon>Strongyloidea</taxon>
        <taxon>Strongylidae</taxon>
        <taxon>Cylicostephanus</taxon>
    </lineage>
</organism>
<name>A0A3P7R8C1_CYLGO</name>
<gene>
    <name evidence="2" type="ORF">CGOC_LOCUS13406</name>
</gene>
<accession>A0A3P7R8C1</accession>
<dbReference type="AlphaFoldDB" id="A0A3P7R8C1"/>
<proteinExistence type="predicted"/>
<feature type="region of interest" description="Disordered" evidence="1">
    <location>
        <begin position="1"/>
        <end position="36"/>
    </location>
</feature>
<protein>
    <submittedName>
        <fullName evidence="2">Uncharacterized protein</fullName>
    </submittedName>
</protein>
<dbReference type="Proteomes" id="UP000271889">
    <property type="component" value="Unassembled WGS sequence"/>
</dbReference>
<reference evidence="2 3" key="1">
    <citation type="submission" date="2018-11" db="EMBL/GenBank/DDBJ databases">
        <authorList>
            <consortium name="Pathogen Informatics"/>
        </authorList>
    </citation>
    <scope>NUCLEOTIDE SEQUENCE [LARGE SCALE GENOMIC DNA]</scope>
</reference>
<keyword evidence="3" id="KW-1185">Reference proteome</keyword>
<evidence type="ECO:0000256" key="1">
    <source>
        <dbReference type="SAM" id="MobiDB-lite"/>
    </source>
</evidence>
<sequence length="36" mass="3943">MPNIVVSSISSDEDDPSTDRQTSSEWGSSLQTSENR</sequence>
<dbReference type="EMBL" id="UYRV01131146">
    <property type="protein sequence ID" value="VDN37189.1"/>
    <property type="molecule type" value="Genomic_DNA"/>
</dbReference>